<reference evidence="1 2" key="1">
    <citation type="submission" date="2019-05" db="EMBL/GenBank/DDBJ databases">
        <title>Another draft genome of Portunus trituberculatus and its Hox gene families provides insights of decapod evolution.</title>
        <authorList>
            <person name="Jeong J.-H."/>
            <person name="Song I."/>
            <person name="Kim S."/>
            <person name="Choi T."/>
            <person name="Kim D."/>
            <person name="Ryu S."/>
            <person name="Kim W."/>
        </authorList>
    </citation>
    <scope>NUCLEOTIDE SEQUENCE [LARGE SCALE GENOMIC DNA]</scope>
    <source>
        <tissue evidence="1">Muscle</tissue>
    </source>
</reference>
<sequence>MSSRRPSGPRLTHLGRLCTSWPQNTPTSLFWCFSVNLHISVTTKTHPHVFSPTPESHLVEKGKSAILLYTARHKQCFYEVSNDSTKGRSLFIIPMLGQYSIQKVHDAPFRITTVDLSDGRSDEIHSRDSEPPVLDLWCIHSVDLHDKIPNRDLLILKQ</sequence>
<organism evidence="1 2">
    <name type="scientific">Portunus trituberculatus</name>
    <name type="common">Swimming crab</name>
    <name type="synonym">Neptunus trituberculatus</name>
    <dbReference type="NCBI Taxonomy" id="210409"/>
    <lineage>
        <taxon>Eukaryota</taxon>
        <taxon>Metazoa</taxon>
        <taxon>Ecdysozoa</taxon>
        <taxon>Arthropoda</taxon>
        <taxon>Crustacea</taxon>
        <taxon>Multicrustacea</taxon>
        <taxon>Malacostraca</taxon>
        <taxon>Eumalacostraca</taxon>
        <taxon>Eucarida</taxon>
        <taxon>Decapoda</taxon>
        <taxon>Pleocyemata</taxon>
        <taxon>Brachyura</taxon>
        <taxon>Eubrachyura</taxon>
        <taxon>Portunoidea</taxon>
        <taxon>Portunidae</taxon>
        <taxon>Portuninae</taxon>
        <taxon>Portunus</taxon>
    </lineage>
</organism>
<evidence type="ECO:0000313" key="2">
    <source>
        <dbReference type="Proteomes" id="UP000324222"/>
    </source>
</evidence>
<comment type="caution">
    <text evidence="1">The sequence shown here is derived from an EMBL/GenBank/DDBJ whole genome shotgun (WGS) entry which is preliminary data.</text>
</comment>
<protein>
    <submittedName>
        <fullName evidence="1">Uncharacterized protein</fullName>
    </submittedName>
</protein>
<dbReference type="EMBL" id="VSRR010019845">
    <property type="protein sequence ID" value="MPC62596.1"/>
    <property type="molecule type" value="Genomic_DNA"/>
</dbReference>
<dbReference type="Proteomes" id="UP000324222">
    <property type="component" value="Unassembled WGS sequence"/>
</dbReference>
<evidence type="ECO:0000313" key="1">
    <source>
        <dbReference type="EMBL" id="MPC62596.1"/>
    </source>
</evidence>
<proteinExistence type="predicted"/>
<dbReference type="AlphaFoldDB" id="A0A5B7GYE5"/>
<gene>
    <name evidence="1" type="ORF">E2C01_056683</name>
</gene>
<keyword evidence="2" id="KW-1185">Reference proteome</keyword>
<accession>A0A5B7GYE5</accession>
<name>A0A5B7GYE5_PORTR</name>